<evidence type="ECO:0000313" key="3">
    <source>
        <dbReference type="Proteomes" id="UP000008467"/>
    </source>
</evidence>
<keyword evidence="3" id="KW-1185">Reference proteome</keyword>
<dbReference type="KEGG" id="cle:Clole_0992"/>
<dbReference type="SMART" id="SM00471">
    <property type="entry name" value="HDc"/>
    <property type="match status" value="1"/>
</dbReference>
<feature type="domain" description="HD/PDEase" evidence="1">
    <location>
        <begin position="60"/>
        <end position="231"/>
    </location>
</feature>
<dbReference type="CDD" id="cd00077">
    <property type="entry name" value="HDc"/>
    <property type="match status" value="1"/>
</dbReference>
<dbReference type="Proteomes" id="UP000008467">
    <property type="component" value="Chromosome"/>
</dbReference>
<dbReference type="InterPro" id="IPR006674">
    <property type="entry name" value="HD_domain"/>
</dbReference>
<dbReference type="PANTHER" id="PTHR11373:SF4">
    <property type="entry name" value="DEOXYNUCLEOSIDE TRIPHOSPHATE TRIPHOSPHOHYDROLASE SAMHD1"/>
    <property type="match status" value="1"/>
</dbReference>
<dbReference type="Gene3D" id="1.10.3210.10">
    <property type="entry name" value="Hypothetical protein af1432"/>
    <property type="match status" value="1"/>
</dbReference>
<accession>F2JRB5</accession>
<dbReference type="HOGENOM" id="CLU_026821_3_0_9"/>
<dbReference type="eggNOG" id="COG1078">
    <property type="taxonomic scope" value="Bacteria"/>
</dbReference>
<dbReference type="InterPro" id="IPR050135">
    <property type="entry name" value="dGTPase-like"/>
</dbReference>
<dbReference type="Pfam" id="PF01966">
    <property type="entry name" value="HD"/>
    <property type="match status" value="1"/>
</dbReference>
<name>F2JRB5_CELLD</name>
<dbReference type="EMBL" id="CP002582">
    <property type="protein sequence ID" value="ADZ82724.1"/>
    <property type="molecule type" value="Genomic_DNA"/>
</dbReference>
<dbReference type="AlphaFoldDB" id="F2JRB5"/>
<reference evidence="2 3" key="1">
    <citation type="journal article" date="2011" name="J. Bacteriol.">
        <title>Complete genome sequence of the cellulose-degrading bacterium Cellulosilyticum lentocellum.</title>
        <authorList>
            <consortium name="US DOE Joint Genome Institute"/>
            <person name="Miller D.A."/>
            <person name="Suen G."/>
            <person name="Bruce D."/>
            <person name="Copeland A."/>
            <person name="Cheng J.F."/>
            <person name="Detter C."/>
            <person name="Goodwin L.A."/>
            <person name="Han C.S."/>
            <person name="Hauser L.J."/>
            <person name="Land M.L."/>
            <person name="Lapidus A."/>
            <person name="Lucas S."/>
            <person name="Meincke L."/>
            <person name="Pitluck S."/>
            <person name="Tapia R."/>
            <person name="Teshima H."/>
            <person name="Woyke T."/>
            <person name="Fox B.G."/>
            <person name="Angert E.R."/>
            <person name="Currie C.R."/>
        </authorList>
    </citation>
    <scope>NUCLEOTIDE SEQUENCE [LARGE SCALE GENOMIC DNA]</scope>
    <source>
        <strain evidence="3">ATCC 49066 / DSM 5427 / NCIMB 11756 / RHM5</strain>
    </source>
</reference>
<keyword evidence="2" id="KW-0378">Hydrolase</keyword>
<gene>
    <name evidence="2" type="ordered locus">Clole_0992</name>
</gene>
<dbReference type="PANTHER" id="PTHR11373">
    <property type="entry name" value="DEOXYNUCLEOSIDE TRIPHOSPHATE TRIPHOSPHOHYDROLASE"/>
    <property type="match status" value="1"/>
</dbReference>
<evidence type="ECO:0000259" key="1">
    <source>
        <dbReference type="SMART" id="SM00471"/>
    </source>
</evidence>
<dbReference type="GO" id="GO:0008832">
    <property type="term" value="F:dGTPase activity"/>
    <property type="evidence" value="ECO:0007669"/>
    <property type="project" value="TreeGrafter"/>
</dbReference>
<dbReference type="STRING" id="642492.Clole_0992"/>
<dbReference type="InterPro" id="IPR003607">
    <property type="entry name" value="HD/PDEase_dom"/>
</dbReference>
<sequence length="522" mass="60966">MPIAADETREIQYNEIRIFDNVHGFVRITKAEESIINSTYFQRLRDLKQLGLGYYMFPGAVHTRFAHSIGVLAVMDRIVSKLREQSREHISNNDILRLRMAALLHDIGHYPLSHTLEAVYKKYHKPLIMNLDGGDEADGQNINVEDRYKNGTKNASGHHEELGAYIVKNTDFEGGITHILRQYEFDDEDIDIIAKTIVGKSSIHWYNQVLHSDLDADRLDYLMRDSVNTGVEFGGFDFDYIINNCRLIEKVVSTPTGTEIHKKFCIKESACFTVEHFLMTRYYWYAKIIYEKQLVLFEKMAEALYAWLLENDQVFNYAEILEEVDSPQKFIFFNDTYFWEKLKWVINKVEAEILPNHEQFKELAIMILERKGFNKISSSTERELKIVRDTEEIQNEQMQGILIQTSATVEQVAALEESQDEIDNEEAVVVEEGVNENQMDDGNIRLVNKIDVCKTQQEIIYRKTVDDPIQILLKNGETLNIIDRGYTILKELSNYRLRIERTYECIHNEINMLKVAEYMNYL</sequence>
<dbReference type="RefSeq" id="WP_013656023.1">
    <property type="nucleotide sequence ID" value="NC_015275.1"/>
</dbReference>
<proteinExistence type="predicted"/>
<protein>
    <submittedName>
        <fullName evidence="2">Metal dependent phosphohydrolase</fullName>
    </submittedName>
</protein>
<dbReference type="SUPFAM" id="SSF109604">
    <property type="entry name" value="HD-domain/PDEase-like"/>
    <property type="match status" value="1"/>
</dbReference>
<evidence type="ECO:0000313" key="2">
    <source>
        <dbReference type="EMBL" id="ADZ82724.1"/>
    </source>
</evidence>
<organism evidence="2 3">
    <name type="scientific">Cellulosilyticum lentocellum (strain ATCC 49066 / DSM 5427 / NCIMB 11756 / RHM5)</name>
    <name type="common">Clostridium lentocellum</name>
    <dbReference type="NCBI Taxonomy" id="642492"/>
    <lineage>
        <taxon>Bacteria</taxon>
        <taxon>Bacillati</taxon>
        <taxon>Bacillota</taxon>
        <taxon>Clostridia</taxon>
        <taxon>Lachnospirales</taxon>
        <taxon>Cellulosilyticaceae</taxon>
        <taxon>Cellulosilyticum</taxon>
    </lineage>
</organism>
<dbReference type="GO" id="GO:0006203">
    <property type="term" value="P:dGTP catabolic process"/>
    <property type="evidence" value="ECO:0007669"/>
    <property type="project" value="TreeGrafter"/>
</dbReference>